<dbReference type="RefSeq" id="WP_051295400.1">
    <property type="nucleotide sequence ID" value="NZ_CALFBA010000181.1"/>
</dbReference>
<evidence type="ECO:0000256" key="1">
    <source>
        <dbReference type="SAM" id="SignalP"/>
    </source>
</evidence>
<feature type="signal peptide" evidence="1">
    <location>
        <begin position="1"/>
        <end position="25"/>
    </location>
</feature>
<evidence type="ECO:0000313" key="3">
    <source>
        <dbReference type="Proteomes" id="UP001479520"/>
    </source>
</evidence>
<dbReference type="EMBL" id="CP151406">
    <property type="protein sequence ID" value="WZJ20523.1"/>
    <property type="molecule type" value="Genomic_DNA"/>
</dbReference>
<proteinExistence type="predicted"/>
<dbReference type="Gene3D" id="1.25.40.10">
    <property type="entry name" value="Tetratricopeptide repeat domain"/>
    <property type="match status" value="1"/>
</dbReference>
<evidence type="ECO:0000313" key="2">
    <source>
        <dbReference type="EMBL" id="WZJ20523.1"/>
    </source>
</evidence>
<dbReference type="Pfam" id="PF14559">
    <property type="entry name" value="TPR_19"/>
    <property type="match status" value="1"/>
</dbReference>
<feature type="chain" id="PRO_5047039448" evidence="1">
    <location>
        <begin position="26"/>
        <end position="233"/>
    </location>
</feature>
<name>A0ABZ2XDS0_9RHOO</name>
<keyword evidence="3" id="KW-1185">Reference proteome</keyword>
<protein>
    <submittedName>
        <fullName evidence="2">Tetratricopeptide repeat protein</fullName>
    </submittedName>
</protein>
<reference evidence="2 3" key="1">
    <citation type="submission" date="2024-04" db="EMBL/GenBank/DDBJ databases">
        <title>Dissimilatory iodate-reducing microorganisms contribute to the enrichment of iodine in groundwater.</title>
        <authorList>
            <person name="Jiang Z."/>
        </authorList>
    </citation>
    <scope>NUCLEOTIDE SEQUENCE [LARGE SCALE GENOMIC DNA]</scope>
    <source>
        <strain evidence="2 3">NCP973</strain>
    </source>
</reference>
<organism evidence="2 3">
    <name type="scientific">Azonexus hydrophilus</name>
    <dbReference type="NCBI Taxonomy" id="418702"/>
    <lineage>
        <taxon>Bacteria</taxon>
        <taxon>Pseudomonadati</taxon>
        <taxon>Pseudomonadota</taxon>
        <taxon>Betaproteobacteria</taxon>
        <taxon>Rhodocyclales</taxon>
        <taxon>Azonexaceae</taxon>
        <taxon>Azonexus</taxon>
    </lineage>
</organism>
<accession>A0ABZ2XDS0</accession>
<dbReference type="Gene3D" id="1.25.40.1040">
    <property type="match status" value="1"/>
</dbReference>
<dbReference type="SUPFAM" id="SSF48452">
    <property type="entry name" value="TPR-like"/>
    <property type="match status" value="1"/>
</dbReference>
<keyword evidence="1" id="KW-0732">Signal</keyword>
<gene>
    <name evidence="2" type="ORF">AADV58_11215</name>
</gene>
<dbReference type="Proteomes" id="UP001479520">
    <property type="component" value="Chromosome"/>
</dbReference>
<dbReference type="InterPro" id="IPR011990">
    <property type="entry name" value="TPR-like_helical_dom_sf"/>
</dbReference>
<sequence>MVAWRVRFLSAGLALMLGLPLSAAAQGAGAPAAVAEDGQVLRQDMNDPALYLQLIEGLQQRRMHYAALAHLDAFDQKWPDNRQAQLLRADALRQTGSLDEAAVIYERLTGKNPMPRALHGLGLIAVSKGQHEAGERLLIQANRLAPIDTRILNDLGYVQMQAGRYGPARTNLAKAFELDAGNAQAGANLAMLYLLLGEAGLAEKMMERLGMTDAQRAQLREESAGLSGRRAVQ</sequence>